<dbReference type="SUPFAM" id="SSF143120">
    <property type="entry name" value="YefM-like"/>
    <property type="match status" value="1"/>
</dbReference>
<protein>
    <recommendedName>
        <fullName evidence="2">Antitoxin</fullName>
    </recommendedName>
</protein>
<accession>A0ABT6CST8</accession>
<name>A0ABT6CST8_9MICC</name>
<sequence>MTTVSVTNARAHLPELIEDAQNGAVFLERRGKLEAVMISPQHYERMVEALEDSEDIEAFDAAMAEEGENIPWDQVKADLGWT</sequence>
<dbReference type="PANTHER" id="PTHR33713:SF10">
    <property type="entry name" value="ANTITOXIN YAFN"/>
    <property type="match status" value="1"/>
</dbReference>
<dbReference type="InterPro" id="IPR006442">
    <property type="entry name" value="Antitoxin_Phd/YefM"/>
</dbReference>
<comment type="caution">
    <text evidence="3">The sequence shown here is derived from an EMBL/GenBank/DDBJ whole genome shotgun (WGS) entry which is preliminary data.</text>
</comment>
<dbReference type="EMBL" id="JAROKN010000004">
    <property type="protein sequence ID" value="MDF9276826.1"/>
    <property type="molecule type" value="Genomic_DNA"/>
</dbReference>
<dbReference type="Gene3D" id="3.40.1620.10">
    <property type="entry name" value="YefM-like domain"/>
    <property type="match status" value="1"/>
</dbReference>
<reference evidence="3 4" key="1">
    <citation type="journal article" date="2023" name="Int. J. Syst. Evol. Microbiol.">
        <title>Arthrobacter vasquezii sp. nov., isolated from a soil sample from Union Glacier, Antarctica.</title>
        <authorList>
            <person name="Valenzuela-Ibaceta F."/>
            <person name="Carrasco V."/>
            <person name="Lagos-Moraga S."/>
            <person name="Dietz-Vargas C."/>
            <person name="Navarro C.A."/>
            <person name="Perez-Donoso J.M."/>
        </authorList>
    </citation>
    <scope>NUCLEOTIDE SEQUENCE [LARGE SCALE GENOMIC DNA]</scope>
    <source>
        <strain evidence="3 4">EH-1B-1</strain>
    </source>
</reference>
<evidence type="ECO:0000313" key="3">
    <source>
        <dbReference type="EMBL" id="MDF9276826.1"/>
    </source>
</evidence>
<comment type="similarity">
    <text evidence="1 2">Belongs to the phD/YefM antitoxin family.</text>
</comment>
<dbReference type="InterPro" id="IPR036165">
    <property type="entry name" value="YefM-like_sf"/>
</dbReference>
<dbReference type="Proteomes" id="UP001220456">
    <property type="component" value="Unassembled WGS sequence"/>
</dbReference>
<evidence type="ECO:0000313" key="4">
    <source>
        <dbReference type="Proteomes" id="UP001220456"/>
    </source>
</evidence>
<evidence type="ECO:0000256" key="2">
    <source>
        <dbReference type="RuleBase" id="RU362080"/>
    </source>
</evidence>
<organism evidence="3 4">
    <name type="scientific">Arthrobacter vasquezii</name>
    <dbReference type="NCBI Taxonomy" id="2977629"/>
    <lineage>
        <taxon>Bacteria</taxon>
        <taxon>Bacillati</taxon>
        <taxon>Actinomycetota</taxon>
        <taxon>Actinomycetes</taxon>
        <taxon>Micrococcales</taxon>
        <taxon>Micrococcaceae</taxon>
        <taxon>Arthrobacter</taxon>
    </lineage>
</organism>
<comment type="function">
    <text evidence="2">Antitoxin component of a type II toxin-antitoxin (TA) system.</text>
</comment>
<dbReference type="Pfam" id="PF02604">
    <property type="entry name" value="PhdYeFM_antitox"/>
    <property type="match status" value="1"/>
</dbReference>
<dbReference type="PANTHER" id="PTHR33713">
    <property type="entry name" value="ANTITOXIN YAFN-RELATED"/>
    <property type="match status" value="1"/>
</dbReference>
<evidence type="ECO:0000256" key="1">
    <source>
        <dbReference type="ARBA" id="ARBA00009981"/>
    </source>
</evidence>
<keyword evidence="4" id="KW-1185">Reference proteome</keyword>
<gene>
    <name evidence="3" type="ORF">P4U43_03370</name>
</gene>
<dbReference type="InterPro" id="IPR051405">
    <property type="entry name" value="phD/YefM_antitoxin"/>
</dbReference>
<proteinExistence type="inferred from homology"/>
<dbReference type="RefSeq" id="WP_277357439.1">
    <property type="nucleotide sequence ID" value="NZ_JAROKN010000004.1"/>
</dbReference>